<accession>A0ABQ8UFH0</accession>
<reference evidence="7" key="1">
    <citation type="journal article" date="2022" name="bioRxiv">
        <title>Genomics of Preaxostyla Flagellates Illuminates Evolutionary Transitions and the Path Towards Mitochondrial Loss.</title>
        <authorList>
            <person name="Novak L.V.F."/>
            <person name="Treitli S.C."/>
            <person name="Pyrih J."/>
            <person name="Halakuc P."/>
            <person name="Pipaliya S.V."/>
            <person name="Vacek V."/>
            <person name="Brzon O."/>
            <person name="Soukal P."/>
            <person name="Eme L."/>
            <person name="Dacks J.B."/>
            <person name="Karnkowska A."/>
            <person name="Elias M."/>
            <person name="Hampl V."/>
        </authorList>
    </citation>
    <scope>NUCLEOTIDE SEQUENCE</scope>
    <source>
        <strain evidence="7">RCP-MX</strain>
    </source>
</reference>
<keyword evidence="8" id="KW-1185">Reference proteome</keyword>
<dbReference type="InterPro" id="IPR001841">
    <property type="entry name" value="Znf_RING"/>
</dbReference>
<keyword evidence="3" id="KW-0862">Zinc</keyword>
<keyword evidence="1" id="KW-0479">Metal-binding</keyword>
<dbReference type="InterPro" id="IPR013083">
    <property type="entry name" value="Znf_RING/FYVE/PHD"/>
</dbReference>
<evidence type="ECO:0000313" key="7">
    <source>
        <dbReference type="EMBL" id="KAJ4457161.1"/>
    </source>
</evidence>
<organism evidence="7 8">
    <name type="scientific">Paratrimastix pyriformis</name>
    <dbReference type="NCBI Taxonomy" id="342808"/>
    <lineage>
        <taxon>Eukaryota</taxon>
        <taxon>Metamonada</taxon>
        <taxon>Preaxostyla</taxon>
        <taxon>Paratrimastigidae</taxon>
        <taxon>Paratrimastix</taxon>
    </lineage>
</organism>
<feature type="domain" description="RING-type" evidence="6">
    <location>
        <begin position="55"/>
        <end position="96"/>
    </location>
</feature>
<gene>
    <name evidence="7" type="ORF">PAPYR_7460</name>
</gene>
<dbReference type="SUPFAM" id="SSF57850">
    <property type="entry name" value="RING/U-box"/>
    <property type="match status" value="1"/>
</dbReference>
<proteinExistence type="predicted"/>
<keyword evidence="2 4" id="KW-0863">Zinc-finger</keyword>
<comment type="caution">
    <text evidence="7">The sequence shown here is derived from an EMBL/GenBank/DDBJ whole genome shotgun (WGS) entry which is preliminary data.</text>
</comment>
<protein>
    <recommendedName>
        <fullName evidence="6">RING-type domain-containing protein</fullName>
    </recommendedName>
</protein>
<dbReference type="EMBL" id="JAPMOS010000053">
    <property type="protein sequence ID" value="KAJ4457161.1"/>
    <property type="molecule type" value="Genomic_DNA"/>
</dbReference>
<sequence length="146" mass="15471">MLLASGDPARMGQIENSGAVVVEEDQGISPAYLRRLPTASYRRPSNPDATAPTQCPVCLCDFEEGDQVRYLPCLHQFHVACVDKWLLEKATCPICKLPLRGRPGAADAPDDPPPPPPPPPPGAGGHGPEADGPEADLPPGYGEPFQ</sequence>
<name>A0ABQ8UFH0_9EUKA</name>
<evidence type="ECO:0000313" key="8">
    <source>
        <dbReference type="Proteomes" id="UP001141327"/>
    </source>
</evidence>
<dbReference type="Pfam" id="PF13639">
    <property type="entry name" value="zf-RING_2"/>
    <property type="match status" value="1"/>
</dbReference>
<dbReference type="Gene3D" id="3.30.40.10">
    <property type="entry name" value="Zinc/RING finger domain, C3HC4 (zinc finger)"/>
    <property type="match status" value="1"/>
</dbReference>
<dbReference type="PANTHER" id="PTHR45931:SF3">
    <property type="entry name" value="RING ZINC FINGER-CONTAINING PROTEIN"/>
    <property type="match status" value="1"/>
</dbReference>
<dbReference type="InterPro" id="IPR051834">
    <property type="entry name" value="RING_finger_E3_ligase"/>
</dbReference>
<dbReference type="PROSITE" id="PS50089">
    <property type="entry name" value="ZF_RING_2"/>
    <property type="match status" value="1"/>
</dbReference>
<evidence type="ECO:0000256" key="1">
    <source>
        <dbReference type="ARBA" id="ARBA00022723"/>
    </source>
</evidence>
<evidence type="ECO:0000256" key="4">
    <source>
        <dbReference type="PROSITE-ProRule" id="PRU00175"/>
    </source>
</evidence>
<evidence type="ECO:0000256" key="5">
    <source>
        <dbReference type="SAM" id="MobiDB-lite"/>
    </source>
</evidence>
<evidence type="ECO:0000256" key="3">
    <source>
        <dbReference type="ARBA" id="ARBA00022833"/>
    </source>
</evidence>
<dbReference type="PANTHER" id="PTHR45931">
    <property type="entry name" value="SI:CH211-59O9.10"/>
    <property type="match status" value="1"/>
</dbReference>
<evidence type="ECO:0000256" key="2">
    <source>
        <dbReference type="ARBA" id="ARBA00022771"/>
    </source>
</evidence>
<dbReference type="SMART" id="SM00184">
    <property type="entry name" value="RING"/>
    <property type="match status" value="1"/>
</dbReference>
<feature type="region of interest" description="Disordered" evidence="5">
    <location>
        <begin position="101"/>
        <end position="146"/>
    </location>
</feature>
<evidence type="ECO:0000259" key="6">
    <source>
        <dbReference type="PROSITE" id="PS50089"/>
    </source>
</evidence>
<dbReference type="Proteomes" id="UP001141327">
    <property type="component" value="Unassembled WGS sequence"/>
</dbReference>
<feature type="compositionally biased region" description="Pro residues" evidence="5">
    <location>
        <begin position="111"/>
        <end position="122"/>
    </location>
</feature>